<dbReference type="AlphaFoldDB" id="A0A976IK62"/>
<dbReference type="GO" id="GO:0008094">
    <property type="term" value="F:ATP-dependent activity, acting on DNA"/>
    <property type="evidence" value="ECO:0007669"/>
    <property type="project" value="TreeGrafter"/>
</dbReference>
<feature type="domain" description="Rad51-like C-terminal" evidence="2">
    <location>
        <begin position="4"/>
        <end position="202"/>
    </location>
</feature>
<dbReference type="RefSeq" id="XP_067822771.1">
    <property type="nucleotide sequence ID" value="XM_067966197.1"/>
</dbReference>
<dbReference type="PANTHER" id="PTHR46456">
    <property type="entry name" value="DNA REPAIR PROTEIN RAD51 HOMOLOG 2"/>
    <property type="match status" value="1"/>
</dbReference>
<dbReference type="GO" id="GO:0003697">
    <property type="term" value="F:single-stranded DNA binding"/>
    <property type="evidence" value="ECO:0007669"/>
    <property type="project" value="TreeGrafter"/>
</dbReference>
<dbReference type="GO" id="GO:0000724">
    <property type="term" value="P:double-strand break repair via homologous recombination"/>
    <property type="evidence" value="ECO:0007669"/>
    <property type="project" value="InterPro"/>
</dbReference>
<dbReference type="Gene3D" id="3.40.50.300">
    <property type="entry name" value="P-loop containing nucleotide triphosphate hydrolases"/>
    <property type="match status" value="1"/>
</dbReference>
<dbReference type="InterPro" id="IPR013632">
    <property type="entry name" value="Rad51_C"/>
</dbReference>
<dbReference type="EMBL" id="SHOA02000001">
    <property type="protein sequence ID" value="TDH73273.1"/>
    <property type="molecule type" value="Genomic_DNA"/>
</dbReference>
<reference evidence="3 4" key="1">
    <citation type="journal article" date="2021" name="Genome Biol.">
        <title>AFLAP: assembly-free linkage analysis pipeline using k-mers from genome sequencing data.</title>
        <authorList>
            <person name="Fletcher K."/>
            <person name="Zhang L."/>
            <person name="Gil J."/>
            <person name="Han R."/>
            <person name="Cavanaugh K."/>
            <person name="Michelmore R."/>
        </authorList>
    </citation>
    <scope>NUCLEOTIDE SEQUENCE [LARGE SCALE GENOMIC DNA]</scope>
    <source>
        <strain evidence="3 4">SF5</strain>
    </source>
</reference>
<proteinExistence type="predicted"/>
<evidence type="ECO:0000313" key="3">
    <source>
        <dbReference type="EMBL" id="TDH73273.1"/>
    </source>
</evidence>
<dbReference type="Pfam" id="PF08423">
    <property type="entry name" value="Rad51"/>
    <property type="match status" value="1"/>
</dbReference>
<evidence type="ECO:0000256" key="1">
    <source>
        <dbReference type="SAM" id="MobiDB-lite"/>
    </source>
</evidence>
<name>A0A976IK62_BRELC</name>
<feature type="compositionally biased region" description="Acidic residues" evidence="1">
    <location>
        <begin position="292"/>
        <end position="305"/>
    </location>
</feature>
<organism evidence="3 4">
    <name type="scientific">Bremia lactucae</name>
    <name type="common">Lettuce downy mildew</name>
    <dbReference type="NCBI Taxonomy" id="4779"/>
    <lineage>
        <taxon>Eukaryota</taxon>
        <taxon>Sar</taxon>
        <taxon>Stramenopiles</taxon>
        <taxon>Oomycota</taxon>
        <taxon>Peronosporomycetes</taxon>
        <taxon>Peronosporales</taxon>
        <taxon>Peronosporaceae</taxon>
        <taxon>Bremia</taxon>
    </lineage>
</organism>
<dbReference type="GO" id="GO:0005657">
    <property type="term" value="C:replication fork"/>
    <property type="evidence" value="ECO:0007669"/>
    <property type="project" value="TreeGrafter"/>
</dbReference>
<dbReference type="Proteomes" id="UP000294530">
    <property type="component" value="Unassembled WGS sequence"/>
</dbReference>
<feature type="compositionally biased region" description="Polar residues" evidence="1">
    <location>
        <begin position="270"/>
        <end position="291"/>
    </location>
</feature>
<evidence type="ECO:0000259" key="2">
    <source>
        <dbReference type="Pfam" id="PF08423"/>
    </source>
</evidence>
<dbReference type="OrthoDB" id="5957327at2759"/>
<protein>
    <recommendedName>
        <fullName evidence="2">Rad51-like C-terminal domain-containing protein</fullName>
    </recommendedName>
</protein>
<keyword evidence="4" id="KW-1185">Reference proteome</keyword>
<gene>
    <name evidence="3" type="ORF">CCR75_008143</name>
</gene>
<dbReference type="KEGG" id="blac:94351868"/>
<dbReference type="InterPro" id="IPR027417">
    <property type="entry name" value="P-loop_NTPase"/>
</dbReference>
<dbReference type="GO" id="GO:0033063">
    <property type="term" value="C:Rad51B-Rad51C-Rad51D-XRCC2 complex"/>
    <property type="evidence" value="ECO:0007669"/>
    <property type="project" value="InterPro"/>
</dbReference>
<comment type="caution">
    <text evidence="3">The sequence shown here is derived from an EMBL/GenBank/DDBJ whole genome shotgun (WGS) entry which is preliminary data.</text>
</comment>
<dbReference type="PANTHER" id="PTHR46456:SF1">
    <property type="entry name" value="DNA REPAIR PROTEIN RAD51 HOMOLOG 2"/>
    <property type="match status" value="1"/>
</dbReference>
<sequence>MVMTLAVVCAMDYPDSGVIFFDSEHNFSPKRLLQVAIARISCTHRDQKADINELAAALIKRIRIVKIKSMTEYVSKLYRFKEIEVAMHLLHIKLLITDCVTALFTKVDGLTYAQRQHQMLRMARDLKLFADTYQAFVVVTNRVTTVEGVDYTNPQLGEEWAHCATTRIVMEQHSHYKSMTIVKSSVAGYVVQPFTIKEGGVQAIGEDNLRRENFDEFAIHDDLLSNFAMTALPANNPACTLLLTQLSNLEESESTQFISPDIDVEHESKSNSLVQEMDSSSVDIVSDTNSETGDDSLYWDEVKEE</sequence>
<dbReference type="SUPFAM" id="SSF52540">
    <property type="entry name" value="P-loop containing nucleoside triphosphate hydrolases"/>
    <property type="match status" value="1"/>
</dbReference>
<dbReference type="InterPro" id="IPR030548">
    <property type="entry name" value="RAD51B"/>
</dbReference>
<dbReference type="GO" id="GO:0000400">
    <property type="term" value="F:four-way junction DNA binding"/>
    <property type="evidence" value="ECO:0007669"/>
    <property type="project" value="TreeGrafter"/>
</dbReference>
<dbReference type="GeneID" id="94351868"/>
<dbReference type="GO" id="GO:0003690">
    <property type="term" value="F:double-stranded DNA binding"/>
    <property type="evidence" value="ECO:0007669"/>
    <property type="project" value="TreeGrafter"/>
</dbReference>
<feature type="region of interest" description="Disordered" evidence="1">
    <location>
        <begin position="268"/>
        <end position="305"/>
    </location>
</feature>
<accession>A0A976IK62</accession>
<evidence type="ECO:0000313" key="4">
    <source>
        <dbReference type="Proteomes" id="UP000294530"/>
    </source>
</evidence>